<evidence type="ECO:0000313" key="1">
    <source>
        <dbReference type="EMBL" id="KAK1293160.1"/>
    </source>
</evidence>
<evidence type="ECO:0000313" key="2">
    <source>
        <dbReference type="Proteomes" id="UP001180020"/>
    </source>
</evidence>
<name>A0AAV9CW71_ACOCL</name>
<gene>
    <name evidence="1" type="ORF">QJS10_CPB17g00846</name>
</gene>
<proteinExistence type="predicted"/>
<reference evidence="1" key="2">
    <citation type="submission" date="2023-06" db="EMBL/GenBank/DDBJ databases">
        <authorList>
            <person name="Ma L."/>
            <person name="Liu K.-W."/>
            <person name="Li Z."/>
            <person name="Hsiao Y.-Y."/>
            <person name="Qi Y."/>
            <person name="Fu T."/>
            <person name="Tang G."/>
            <person name="Zhang D."/>
            <person name="Sun W.-H."/>
            <person name="Liu D.-K."/>
            <person name="Li Y."/>
            <person name="Chen G.-Z."/>
            <person name="Liu X.-D."/>
            <person name="Liao X.-Y."/>
            <person name="Jiang Y.-T."/>
            <person name="Yu X."/>
            <person name="Hao Y."/>
            <person name="Huang J."/>
            <person name="Zhao X.-W."/>
            <person name="Ke S."/>
            <person name="Chen Y.-Y."/>
            <person name="Wu W.-L."/>
            <person name="Hsu J.-L."/>
            <person name="Lin Y.-F."/>
            <person name="Huang M.-D."/>
            <person name="Li C.-Y."/>
            <person name="Huang L."/>
            <person name="Wang Z.-W."/>
            <person name="Zhao X."/>
            <person name="Zhong W.-Y."/>
            <person name="Peng D.-H."/>
            <person name="Ahmad S."/>
            <person name="Lan S."/>
            <person name="Zhang J.-S."/>
            <person name="Tsai W.-C."/>
            <person name="Van De Peer Y."/>
            <person name="Liu Z.-J."/>
        </authorList>
    </citation>
    <scope>NUCLEOTIDE SEQUENCE</scope>
    <source>
        <strain evidence="1">CP</strain>
        <tissue evidence="1">Leaves</tissue>
    </source>
</reference>
<protein>
    <submittedName>
        <fullName evidence="1">Uncharacterized protein</fullName>
    </submittedName>
</protein>
<accession>A0AAV9CW71</accession>
<comment type="caution">
    <text evidence="1">The sequence shown here is derived from an EMBL/GenBank/DDBJ whole genome shotgun (WGS) entry which is preliminary data.</text>
</comment>
<sequence>MASWVRTITSPFRKACTILNISKDQKKSRKDQYLYNKKRSMDKFHESPILTTRRGLIGVLTAT</sequence>
<dbReference type="EMBL" id="JAUJYO010000017">
    <property type="protein sequence ID" value="KAK1293160.1"/>
    <property type="molecule type" value="Genomic_DNA"/>
</dbReference>
<organism evidence="1 2">
    <name type="scientific">Acorus calamus</name>
    <name type="common">Sweet flag</name>
    <dbReference type="NCBI Taxonomy" id="4465"/>
    <lineage>
        <taxon>Eukaryota</taxon>
        <taxon>Viridiplantae</taxon>
        <taxon>Streptophyta</taxon>
        <taxon>Embryophyta</taxon>
        <taxon>Tracheophyta</taxon>
        <taxon>Spermatophyta</taxon>
        <taxon>Magnoliopsida</taxon>
        <taxon>Liliopsida</taxon>
        <taxon>Acoraceae</taxon>
        <taxon>Acorus</taxon>
    </lineage>
</organism>
<reference evidence="1" key="1">
    <citation type="journal article" date="2023" name="Nat. Commun.">
        <title>Diploid and tetraploid genomes of Acorus and the evolution of monocots.</title>
        <authorList>
            <person name="Ma L."/>
            <person name="Liu K.W."/>
            <person name="Li Z."/>
            <person name="Hsiao Y.Y."/>
            <person name="Qi Y."/>
            <person name="Fu T."/>
            <person name="Tang G.D."/>
            <person name="Zhang D."/>
            <person name="Sun W.H."/>
            <person name="Liu D.K."/>
            <person name="Li Y."/>
            <person name="Chen G.Z."/>
            <person name="Liu X.D."/>
            <person name="Liao X.Y."/>
            <person name="Jiang Y.T."/>
            <person name="Yu X."/>
            <person name="Hao Y."/>
            <person name="Huang J."/>
            <person name="Zhao X.W."/>
            <person name="Ke S."/>
            <person name="Chen Y.Y."/>
            <person name="Wu W.L."/>
            <person name="Hsu J.L."/>
            <person name="Lin Y.F."/>
            <person name="Huang M.D."/>
            <person name="Li C.Y."/>
            <person name="Huang L."/>
            <person name="Wang Z.W."/>
            <person name="Zhao X."/>
            <person name="Zhong W.Y."/>
            <person name="Peng D.H."/>
            <person name="Ahmad S."/>
            <person name="Lan S."/>
            <person name="Zhang J.S."/>
            <person name="Tsai W.C."/>
            <person name="Van de Peer Y."/>
            <person name="Liu Z.J."/>
        </authorList>
    </citation>
    <scope>NUCLEOTIDE SEQUENCE</scope>
    <source>
        <strain evidence="1">CP</strain>
    </source>
</reference>
<dbReference type="AlphaFoldDB" id="A0AAV9CW71"/>
<keyword evidence="2" id="KW-1185">Reference proteome</keyword>
<dbReference type="Proteomes" id="UP001180020">
    <property type="component" value="Unassembled WGS sequence"/>
</dbReference>